<evidence type="ECO:0000313" key="3">
    <source>
        <dbReference type="EMBL" id="TGE08834.1"/>
    </source>
</evidence>
<reference evidence="3 4" key="1">
    <citation type="submission" date="2019-04" db="EMBL/GenBank/DDBJ databases">
        <authorList>
            <person name="Feng G."/>
            <person name="Zhang J."/>
            <person name="Zhu H."/>
        </authorList>
    </citation>
    <scope>NUCLEOTIDE SEQUENCE [LARGE SCALE GENOMIC DNA]</scope>
    <source>
        <strain evidence="3 4">92R-1</strain>
    </source>
</reference>
<dbReference type="Proteomes" id="UP000298337">
    <property type="component" value="Unassembled WGS sequence"/>
</dbReference>
<dbReference type="PANTHER" id="PTHR37512">
    <property type="entry name" value="TRIFUNCTIONAL NAD BIOSYNTHESIS/REGULATOR PROTEIN NADR"/>
    <property type="match status" value="1"/>
</dbReference>
<evidence type="ECO:0000259" key="1">
    <source>
        <dbReference type="Pfam" id="PF01467"/>
    </source>
</evidence>
<evidence type="ECO:0000259" key="2">
    <source>
        <dbReference type="Pfam" id="PF13521"/>
    </source>
</evidence>
<dbReference type="InterPro" id="IPR014729">
    <property type="entry name" value="Rossmann-like_a/b/a_fold"/>
</dbReference>
<dbReference type="PANTHER" id="PTHR37512:SF1">
    <property type="entry name" value="NADR_TTD14 AAA DOMAIN-CONTAINING PROTEIN"/>
    <property type="match status" value="1"/>
</dbReference>
<dbReference type="NCBIfam" id="TIGR00125">
    <property type="entry name" value="cyt_tran_rel"/>
    <property type="match status" value="1"/>
</dbReference>
<organism evidence="3 4">
    <name type="scientific">Hymenobacter fodinae</name>
    <dbReference type="NCBI Taxonomy" id="2510796"/>
    <lineage>
        <taxon>Bacteria</taxon>
        <taxon>Pseudomonadati</taxon>
        <taxon>Bacteroidota</taxon>
        <taxon>Cytophagia</taxon>
        <taxon>Cytophagales</taxon>
        <taxon>Hymenobacteraceae</taxon>
        <taxon>Hymenobacter</taxon>
    </lineage>
</organism>
<protein>
    <submittedName>
        <fullName evidence="3">Cytidyltransferase</fullName>
    </submittedName>
</protein>
<proteinExistence type="predicted"/>
<dbReference type="AlphaFoldDB" id="A0A4Z0P8U9"/>
<keyword evidence="4" id="KW-1185">Reference proteome</keyword>
<dbReference type="InterPro" id="IPR027417">
    <property type="entry name" value="P-loop_NTPase"/>
</dbReference>
<comment type="caution">
    <text evidence="3">The sequence shown here is derived from an EMBL/GenBank/DDBJ whole genome shotgun (WGS) entry which is preliminary data.</text>
</comment>
<dbReference type="Pfam" id="PF01467">
    <property type="entry name" value="CTP_transf_like"/>
    <property type="match status" value="1"/>
</dbReference>
<evidence type="ECO:0000313" key="4">
    <source>
        <dbReference type="Proteomes" id="UP000298337"/>
    </source>
</evidence>
<dbReference type="InterPro" id="IPR004821">
    <property type="entry name" value="Cyt_trans-like"/>
</dbReference>
<dbReference type="Gene3D" id="3.40.50.300">
    <property type="entry name" value="P-loop containing nucleotide triphosphate hydrolases"/>
    <property type="match status" value="1"/>
</dbReference>
<feature type="domain" description="NadR/Ttd14 AAA" evidence="2">
    <location>
        <begin position="160"/>
        <end position="312"/>
    </location>
</feature>
<dbReference type="Gene3D" id="3.40.50.620">
    <property type="entry name" value="HUPs"/>
    <property type="match status" value="1"/>
</dbReference>
<feature type="domain" description="Cytidyltransferase-like" evidence="1">
    <location>
        <begin position="6"/>
        <end position="138"/>
    </location>
</feature>
<dbReference type="SUPFAM" id="SSF52374">
    <property type="entry name" value="Nucleotidylyl transferase"/>
    <property type="match status" value="1"/>
</dbReference>
<dbReference type="GO" id="GO:0016740">
    <property type="term" value="F:transferase activity"/>
    <property type="evidence" value="ECO:0007669"/>
    <property type="project" value="UniProtKB-KW"/>
</dbReference>
<gene>
    <name evidence="3" type="ORF">EU556_11255</name>
</gene>
<dbReference type="SUPFAM" id="SSF52540">
    <property type="entry name" value="P-loop containing nucleoside triphosphate hydrolases"/>
    <property type="match status" value="1"/>
</dbReference>
<keyword evidence="3" id="KW-0808">Transferase</keyword>
<sequence length="330" mass="36765">MIHALVFGKFLPFHLGHKALIDFARQHCDLLTVLVCVSDQETTPSIVRTEWVRAEYKGAKDVQVQLYDYHEAELPNTSETSVAVAQVWAEVFRELVPTVSLVVTSEPYGVLVAQHLGIQYLDFDVPRQQVPISASAIRADLRHHWFYLPASVQAYYQRTVAILGTESTGKTTLTQQLADHFGAACVLETARDLIADSSDLSLADLYAVAEAHAQRIAPLRPGAGPLLLLDTDVHITQSYARFMGKELLALAPEVYALNRANLYLYLLPDVLFVQDGTRLPAADRHRLDEAHRQTLTHFGIQYQEVGGAWAERFALAVQLIEQLLELAARA</sequence>
<dbReference type="EMBL" id="SRLA01000002">
    <property type="protein sequence ID" value="TGE08834.1"/>
    <property type="molecule type" value="Genomic_DNA"/>
</dbReference>
<dbReference type="InterPro" id="IPR052735">
    <property type="entry name" value="NAD_biosynth-regulator"/>
</dbReference>
<name>A0A4Z0P8U9_9BACT</name>
<dbReference type="Pfam" id="PF13521">
    <property type="entry name" value="AAA_28"/>
    <property type="match status" value="1"/>
</dbReference>
<accession>A0A4Z0P8U9</accession>
<dbReference type="InterPro" id="IPR038727">
    <property type="entry name" value="NadR/Ttd14_AAA_dom"/>
</dbReference>